<dbReference type="RefSeq" id="WP_373298890.1">
    <property type="nucleotide sequence ID" value="NZ_BMUL01000017.1"/>
</dbReference>
<proteinExistence type="predicted"/>
<sequence>MSGQTIATAPAATPARPVTARGATALKVSIGLQTAALFFQAGTAGALLVSPTGALLHDIGSRVMYGATMLYLPAAVLAWRPGGGTPRPILYATGFLVLASVQVVLGIAHLPAFHVPLGVTLCALSVLDLARVLTGGTRPAR</sequence>
<feature type="transmembrane region" description="Helical" evidence="1">
    <location>
        <begin position="63"/>
        <end position="82"/>
    </location>
</feature>
<dbReference type="Proteomes" id="UP000644020">
    <property type="component" value="Unassembled WGS sequence"/>
</dbReference>
<evidence type="ECO:0000256" key="1">
    <source>
        <dbReference type="SAM" id="Phobius"/>
    </source>
</evidence>
<organism evidence="2 3">
    <name type="scientific">Streptomyces termitum</name>
    <dbReference type="NCBI Taxonomy" id="67368"/>
    <lineage>
        <taxon>Bacteria</taxon>
        <taxon>Bacillati</taxon>
        <taxon>Actinomycetota</taxon>
        <taxon>Actinomycetes</taxon>
        <taxon>Kitasatosporales</taxon>
        <taxon>Streptomycetaceae</taxon>
        <taxon>Streptomyces</taxon>
    </lineage>
</organism>
<keyword evidence="1" id="KW-1133">Transmembrane helix</keyword>
<name>A0A918WCI1_9ACTN</name>
<reference evidence="2" key="1">
    <citation type="journal article" date="2014" name="Int. J. Syst. Evol. Microbiol.">
        <title>Complete genome sequence of Corynebacterium casei LMG S-19264T (=DSM 44701T), isolated from a smear-ripened cheese.</title>
        <authorList>
            <consortium name="US DOE Joint Genome Institute (JGI-PGF)"/>
            <person name="Walter F."/>
            <person name="Albersmeier A."/>
            <person name="Kalinowski J."/>
            <person name="Ruckert C."/>
        </authorList>
    </citation>
    <scope>NUCLEOTIDE SEQUENCE</scope>
    <source>
        <strain evidence="2">JCM 4518</strain>
    </source>
</reference>
<keyword evidence="3" id="KW-1185">Reference proteome</keyword>
<keyword evidence="1" id="KW-0472">Membrane</keyword>
<feature type="transmembrane region" description="Helical" evidence="1">
    <location>
        <begin position="113"/>
        <end position="133"/>
    </location>
</feature>
<reference evidence="2" key="2">
    <citation type="submission" date="2020-09" db="EMBL/GenBank/DDBJ databases">
        <authorList>
            <person name="Sun Q."/>
            <person name="Ohkuma M."/>
        </authorList>
    </citation>
    <scope>NUCLEOTIDE SEQUENCE</scope>
    <source>
        <strain evidence="2">JCM 4518</strain>
    </source>
</reference>
<evidence type="ECO:0000313" key="3">
    <source>
        <dbReference type="Proteomes" id="UP000644020"/>
    </source>
</evidence>
<accession>A0A918WCI1</accession>
<dbReference type="AlphaFoldDB" id="A0A918WCI1"/>
<feature type="transmembrane region" description="Helical" evidence="1">
    <location>
        <begin position="36"/>
        <end position="57"/>
    </location>
</feature>
<keyword evidence="1" id="KW-0812">Transmembrane</keyword>
<dbReference type="EMBL" id="BMUL01000017">
    <property type="protein sequence ID" value="GHB03493.1"/>
    <property type="molecule type" value="Genomic_DNA"/>
</dbReference>
<gene>
    <name evidence="2" type="ORF">GCM10010305_53480</name>
</gene>
<feature type="transmembrane region" description="Helical" evidence="1">
    <location>
        <begin position="89"/>
        <end position="107"/>
    </location>
</feature>
<comment type="caution">
    <text evidence="2">The sequence shown here is derived from an EMBL/GenBank/DDBJ whole genome shotgun (WGS) entry which is preliminary data.</text>
</comment>
<protein>
    <submittedName>
        <fullName evidence="2">Uncharacterized protein</fullName>
    </submittedName>
</protein>
<evidence type="ECO:0000313" key="2">
    <source>
        <dbReference type="EMBL" id="GHB03493.1"/>
    </source>
</evidence>